<gene>
    <name evidence="2" type="ORF">AZE42_11103</name>
</gene>
<dbReference type="AlphaFoldDB" id="A0A1J8QGZ3"/>
<dbReference type="PANTHER" id="PTHR47691:SF3">
    <property type="entry name" value="HTH-TYPE TRANSCRIPTIONAL REGULATOR RV0890C-RELATED"/>
    <property type="match status" value="1"/>
</dbReference>
<dbReference type="Gene3D" id="1.20.930.20">
    <property type="entry name" value="Adaptor protein Cbl, N-terminal domain"/>
    <property type="match status" value="1"/>
</dbReference>
<feature type="domain" description="Novel STAND NTPase 1" evidence="1">
    <location>
        <begin position="180"/>
        <end position="303"/>
    </location>
</feature>
<accession>A0A1J8QGZ3</accession>
<dbReference type="OrthoDB" id="1534087at2759"/>
<dbReference type="InterPro" id="IPR059179">
    <property type="entry name" value="MLKL-like_MCAfunc"/>
</dbReference>
<dbReference type="SUPFAM" id="SSF52540">
    <property type="entry name" value="P-loop containing nucleoside triphosphate hydrolases"/>
    <property type="match status" value="1"/>
</dbReference>
<evidence type="ECO:0000259" key="1">
    <source>
        <dbReference type="Pfam" id="PF20703"/>
    </source>
</evidence>
<dbReference type="Gene3D" id="1.25.40.10">
    <property type="entry name" value="Tetratricopeptide repeat domain"/>
    <property type="match status" value="1"/>
</dbReference>
<protein>
    <recommendedName>
        <fullName evidence="1">Novel STAND NTPase 1 domain-containing protein</fullName>
    </recommendedName>
</protein>
<name>A0A1J8QGZ3_9AGAM</name>
<dbReference type="InterPro" id="IPR036537">
    <property type="entry name" value="Adaptor_Cbl_N_dom_sf"/>
</dbReference>
<dbReference type="CDD" id="cd21037">
    <property type="entry name" value="MLKL_NTD"/>
    <property type="match status" value="1"/>
</dbReference>
<evidence type="ECO:0000313" key="2">
    <source>
        <dbReference type="EMBL" id="OJA12640.1"/>
    </source>
</evidence>
<dbReference type="Proteomes" id="UP000183567">
    <property type="component" value="Unassembled WGS sequence"/>
</dbReference>
<dbReference type="PANTHER" id="PTHR47691">
    <property type="entry name" value="REGULATOR-RELATED"/>
    <property type="match status" value="1"/>
</dbReference>
<evidence type="ECO:0000313" key="3">
    <source>
        <dbReference type="Proteomes" id="UP000183567"/>
    </source>
</evidence>
<proteinExistence type="predicted"/>
<dbReference type="Pfam" id="PF20703">
    <property type="entry name" value="nSTAND1"/>
    <property type="match status" value="1"/>
</dbReference>
<organism evidence="2 3">
    <name type="scientific">Rhizopogon vesiculosus</name>
    <dbReference type="NCBI Taxonomy" id="180088"/>
    <lineage>
        <taxon>Eukaryota</taxon>
        <taxon>Fungi</taxon>
        <taxon>Dikarya</taxon>
        <taxon>Basidiomycota</taxon>
        <taxon>Agaricomycotina</taxon>
        <taxon>Agaricomycetes</taxon>
        <taxon>Agaricomycetidae</taxon>
        <taxon>Boletales</taxon>
        <taxon>Suillineae</taxon>
        <taxon>Rhizopogonaceae</taxon>
        <taxon>Rhizopogon</taxon>
    </lineage>
</organism>
<dbReference type="EMBL" id="LVVM01004551">
    <property type="protein sequence ID" value="OJA12640.1"/>
    <property type="molecule type" value="Genomic_DNA"/>
</dbReference>
<dbReference type="GO" id="GO:0007166">
    <property type="term" value="P:cell surface receptor signaling pathway"/>
    <property type="evidence" value="ECO:0007669"/>
    <property type="project" value="InterPro"/>
</dbReference>
<dbReference type="Gene3D" id="3.40.50.300">
    <property type="entry name" value="P-loop containing nucleotide triphosphate hydrolases"/>
    <property type="match status" value="1"/>
</dbReference>
<sequence length="941" mass="105164">MKMKDDTVVQALKVTIAAVNTTKDLVPIDLAKGILGTIANILNIVQSVIENKSDFQVIINMCDAIRGVLEEATEGATEDDLRGSVGKALSKLNVSVNHVNSEVASRQEGNFLHRVFSVTIDRDKIAGWEKDLDRALMLFNTGAIAGIGIGIKKLALGLEGNVNRINFLKYRPTVPPSRPSMFYGRDALVAELTDLVINDEHIALIGPGGMGKSSLSKAILNEPLIMEKFGDRRFFVTYDGLDPATITFEAFVTRFATALGTELAGSDHVRQLSTFLRSARALVVLDNAETFEEASGSSALEKIPPAIADIADIPGVILILTSRSRRNSPNVPWITKDVPPLDLNSAQAAFFRIYCQASRSDAEEEIKDLLKELEFHPLSINLLANAAQQNNWSPHMLLKRWNHLHSKVLEHGKGKLQSLSFTMQLSLSSPSIRDLGEDGRRALAIIAFLPQGLNADLASDLLPSLPRVDAVCDVLCMQSLVYRQNNFIKMLAPIRHYVQDSVLSPIDTTSLQDICDFYGHTVEEWSEEQDHHRADIIISDHLNIEHIVAFNLARVSDATNQIYDVCWQFLWCLLRHLPRQTTLSTAIFDIVENPSTWTLKAHCLYYLGGLYGALCQVGEKQKALRAAETLYLTASVHEGVAWCVTGRANLYTCQGRFIEAKKVLEDLQGSDSWDYLNEGEKAHVWYLLGRAKMHTLAAPVDELFVKSMEDRDWGLRSHIAHWVAKFYSERDIVPVKMHLEDLLQRGDIYDRQSALHVLAEVAFCEDRLSEAMDILQSIVEMKGQFLSSVDWYTVFKGVVASQQGNYDLARELIHKTSRPSEFALHSTDIFLHRSYASARIELTAEEYDRAESYFTATIEGCDVQSELMFKAFSVRGLGEIAFARGNFALAEQRFAEAQSLCTDMGVPPRRLYSCFPISALPERFEGWVLFLDGRSPFEKAM</sequence>
<dbReference type="InterPro" id="IPR011990">
    <property type="entry name" value="TPR-like_helical_dom_sf"/>
</dbReference>
<dbReference type="InterPro" id="IPR027417">
    <property type="entry name" value="P-loop_NTPase"/>
</dbReference>
<reference evidence="2 3" key="1">
    <citation type="submission" date="2016-03" db="EMBL/GenBank/DDBJ databases">
        <title>Comparative genomics of the ectomycorrhizal sister species Rhizopogon vinicolor and Rhizopogon vesiculosus (Basidiomycota: Boletales) reveals a divergence of the mating type B locus.</title>
        <authorList>
            <person name="Mujic A.B."/>
            <person name="Kuo A."/>
            <person name="Tritt A."/>
            <person name="Lipzen A."/>
            <person name="Chen C."/>
            <person name="Johnson J."/>
            <person name="Sharma A."/>
            <person name="Barry K."/>
            <person name="Grigoriev I.V."/>
            <person name="Spatafora J.W."/>
        </authorList>
    </citation>
    <scope>NUCLEOTIDE SEQUENCE [LARGE SCALE GENOMIC DNA]</scope>
    <source>
        <strain evidence="2 3">AM-OR11-056</strain>
    </source>
</reference>
<keyword evidence="3" id="KW-1185">Reference proteome</keyword>
<dbReference type="STRING" id="180088.A0A1J8QGZ3"/>
<dbReference type="InterPro" id="IPR049052">
    <property type="entry name" value="nSTAND1"/>
</dbReference>
<comment type="caution">
    <text evidence="2">The sequence shown here is derived from an EMBL/GenBank/DDBJ whole genome shotgun (WGS) entry which is preliminary data.</text>
</comment>